<protein>
    <recommendedName>
        <fullName evidence="2">Glycosyltransferase</fullName>
    </recommendedName>
</protein>
<dbReference type="EMBL" id="AHBZ02000177">
    <property type="protein sequence ID" value="ERG17402.1"/>
    <property type="molecule type" value="Genomic_DNA"/>
</dbReference>
<name>U1JK76_9GAMM</name>
<sequence length="340" mass="39320">MAEFFIDDGYDVDFVSGIKSTSLFTFKRWYSYLKAKFCTKPRSHSNPYPSSDFFEYKCFNIPHVTFLNDISAKILCRNMRYDNYDHIIVYVPCSFTKSVLSLVSTDHLVYDCVRNFSDWPNISKNVILNEKDLLCLANTILVDSYYLRDKLTREHHNVFQILPSVSDISLPKYECNPIRKTITKLAFFGTISSHFDMSILKVLESKSIELLFWGVDDLGIVDEYDFITAMGYESNETSLLESIMSNSDGIIIPYKGVMNGVIPAKIMQCLLTGMPVFISDFYDSRIMKDNLYIYKNPNELGHLLSSFSFENHECKSEYNVELAKENLDSKFNKKLRNSIT</sequence>
<evidence type="ECO:0008006" key="2">
    <source>
        <dbReference type="Google" id="ProtNLM"/>
    </source>
</evidence>
<gene>
    <name evidence="1" type="ORF">PCIT_16900</name>
</gene>
<comment type="caution">
    <text evidence="1">The sequence shown here is derived from an EMBL/GenBank/DDBJ whole genome shotgun (WGS) entry which is preliminary data.</text>
</comment>
<accession>U1JK76</accession>
<dbReference type="OrthoDB" id="9769600at2"/>
<proteinExistence type="predicted"/>
<reference evidence="1" key="2">
    <citation type="submission" date="2013-04" db="EMBL/GenBank/DDBJ databases">
        <title>Genome sequence of Pseudoalteromonas citrea.</title>
        <authorList>
            <person name="Xie B.-B."/>
            <person name="Rong J.-C."/>
            <person name="Qin Q.-L."/>
            <person name="Shu Y.-L."/>
            <person name="Zhang Y.-Z."/>
        </authorList>
    </citation>
    <scope>NUCLEOTIDE SEQUENCE</scope>
    <source>
        <strain evidence="1">NCIMB 1889</strain>
    </source>
</reference>
<evidence type="ECO:0000313" key="1">
    <source>
        <dbReference type="EMBL" id="ERG17402.1"/>
    </source>
</evidence>
<organism evidence="1">
    <name type="scientific">Pseudoalteromonas citrea DSM 8771</name>
    <dbReference type="NCBI Taxonomy" id="1117314"/>
    <lineage>
        <taxon>Bacteria</taxon>
        <taxon>Pseudomonadati</taxon>
        <taxon>Pseudomonadota</taxon>
        <taxon>Gammaproteobacteria</taxon>
        <taxon>Alteromonadales</taxon>
        <taxon>Pseudoalteromonadaceae</taxon>
        <taxon>Pseudoalteromonas</taxon>
    </lineage>
</organism>
<dbReference type="STRING" id="1117314.PCIT_16900"/>
<dbReference type="eggNOG" id="COG0438">
    <property type="taxonomic scope" value="Bacteria"/>
</dbReference>
<reference evidence="1" key="1">
    <citation type="journal article" date="2012" name="J. Bacteriol.">
        <title>Genome sequences of type strains of seven species of the marine bacterium Pseudoalteromonas.</title>
        <authorList>
            <person name="Xie B.B."/>
            <person name="Shu Y.L."/>
            <person name="Qin Q.L."/>
            <person name="Rong J.C."/>
            <person name="Zhang X.Y."/>
            <person name="Chen X.L."/>
            <person name="Shi M."/>
            <person name="He H.L."/>
            <person name="Zhou B.C."/>
            <person name="Zhang Y.Z."/>
        </authorList>
    </citation>
    <scope>NUCLEOTIDE SEQUENCE [LARGE SCALE GENOMIC DNA]</scope>
    <source>
        <strain evidence="1">NCIMB 1889</strain>
    </source>
</reference>
<dbReference type="AlphaFoldDB" id="U1JK76"/>